<feature type="domain" description="RNA polymerase sigma factor 70 region 4 type 2" evidence="4">
    <location>
        <begin position="1"/>
        <end position="44"/>
    </location>
</feature>
<organism evidence="5 6">
    <name type="scientific">Muiribacterium halophilum</name>
    <dbReference type="NCBI Taxonomy" id="2053465"/>
    <lineage>
        <taxon>Bacteria</taxon>
        <taxon>Candidatus Muiribacteriota</taxon>
        <taxon>Candidatus Muiribacteriia</taxon>
        <taxon>Candidatus Muiribacteriales</taxon>
        <taxon>Candidatus Muiribacteriaceae</taxon>
        <taxon>Candidatus Muiribacterium</taxon>
    </lineage>
</organism>
<evidence type="ECO:0000313" key="6">
    <source>
        <dbReference type="Proteomes" id="UP000234857"/>
    </source>
</evidence>
<dbReference type="NCBIfam" id="TIGR02937">
    <property type="entry name" value="sigma70-ECF"/>
    <property type="match status" value="1"/>
</dbReference>
<dbReference type="InterPro" id="IPR013324">
    <property type="entry name" value="RNA_pol_sigma_r3/r4-like"/>
</dbReference>
<dbReference type="InterPro" id="IPR036388">
    <property type="entry name" value="WH-like_DNA-bd_sf"/>
</dbReference>
<keyword evidence="3" id="KW-0804">Transcription</keyword>
<keyword evidence="2" id="KW-0731">Sigma factor</keyword>
<protein>
    <recommendedName>
        <fullName evidence="4">RNA polymerase sigma factor 70 region 4 type 2 domain-containing protein</fullName>
    </recommendedName>
</protein>
<keyword evidence="1" id="KW-0805">Transcription regulation</keyword>
<dbReference type="PANTHER" id="PTHR43133">
    <property type="entry name" value="RNA POLYMERASE ECF-TYPE SIGMA FACTO"/>
    <property type="match status" value="1"/>
</dbReference>
<evidence type="ECO:0000256" key="1">
    <source>
        <dbReference type="ARBA" id="ARBA00023015"/>
    </source>
</evidence>
<dbReference type="GO" id="GO:0016987">
    <property type="term" value="F:sigma factor activity"/>
    <property type="evidence" value="ECO:0007669"/>
    <property type="project" value="UniProtKB-KW"/>
</dbReference>
<dbReference type="GO" id="GO:0006352">
    <property type="term" value="P:DNA-templated transcription initiation"/>
    <property type="evidence" value="ECO:0007669"/>
    <property type="project" value="InterPro"/>
</dbReference>
<dbReference type="CDD" id="cd06171">
    <property type="entry name" value="Sigma70_r4"/>
    <property type="match status" value="1"/>
</dbReference>
<dbReference type="AlphaFoldDB" id="A0A2N5ZNL8"/>
<name>A0A2N5ZNL8_MUIH1</name>
<evidence type="ECO:0000313" key="5">
    <source>
        <dbReference type="EMBL" id="PLX20183.1"/>
    </source>
</evidence>
<dbReference type="InterPro" id="IPR013249">
    <property type="entry name" value="RNA_pol_sigma70_r4_t2"/>
</dbReference>
<dbReference type="EMBL" id="PKTG01000003">
    <property type="protein sequence ID" value="PLX20183.1"/>
    <property type="molecule type" value="Genomic_DNA"/>
</dbReference>
<dbReference type="Gene3D" id="1.10.10.10">
    <property type="entry name" value="Winged helix-like DNA-binding domain superfamily/Winged helix DNA-binding domain"/>
    <property type="match status" value="1"/>
</dbReference>
<accession>A0A2N5ZNL8</accession>
<reference evidence="5 6" key="1">
    <citation type="submission" date="2017-11" db="EMBL/GenBank/DDBJ databases">
        <title>Genome-resolved metagenomics identifies genetic mobility, metabolic interactions, and unexpected diversity in perchlorate-reducing communities.</title>
        <authorList>
            <person name="Barnum T.P."/>
            <person name="Figueroa I.A."/>
            <person name="Carlstrom C.I."/>
            <person name="Lucas L.N."/>
            <person name="Engelbrektson A.L."/>
            <person name="Coates J.D."/>
        </authorList>
    </citation>
    <scope>NUCLEOTIDE SEQUENCE [LARGE SCALE GENOMIC DNA]</scope>
    <source>
        <strain evidence="5">BM706</strain>
    </source>
</reference>
<gene>
    <name evidence="5" type="ORF">C0601_00060</name>
</gene>
<proteinExistence type="predicted"/>
<evidence type="ECO:0000256" key="2">
    <source>
        <dbReference type="ARBA" id="ARBA00023082"/>
    </source>
</evidence>
<dbReference type="Pfam" id="PF08281">
    <property type="entry name" value="Sigma70_r4_2"/>
    <property type="match status" value="1"/>
</dbReference>
<dbReference type="Proteomes" id="UP000234857">
    <property type="component" value="Unassembled WGS sequence"/>
</dbReference>
<dbReference type="InterPro" id="IPR039425">
    <property type="entry name" value="RNA_pol_sigma-70-like"/>
</dbReference>
<evidence type="ECO:0000259" key="4">
    <source>
        <dbReference type="Pfam" id="PF08281"/>
    </source>
</evidence>
<dbReference type="GO" id="GO:0003677">
    <property type="term" value="F:DNA binding"/>
    <property type="evidence" value="ECO:0007669"/>
    <property type="project" value="InterPro"/>
</dbReference>
<comment type="caution">
    <text evidence="5">The sequence shown here is derived from an EMBL/GenBank/DDBJ whole genome shotgun (WGS) entry which is preliminary data.</text>
</comment>
<dbReference type="PANTHER" id="PTHR43133:SF51">
    <property type="entry name" value="RNA POLYMERASE SIGMA FACTOR"/>
    <property type="match status" value="1"/>
</dbReference>
<dbReference type="SUPFAM" id="SSF88659">
    <property type="entry name" value="Sigma3 and sigma4 domains of RNA polymerase sigma factors"/>
    <property type="match status" value="1"/>
</dbReference>
<sequence length="49" mass="5790">MKEKYRTILFLKYYENMSYKEIAQIEGIKEGTVMSRISRAKEALKEALS</sequence>
<dbReference type="InterPro" id="IPR014284">
    <property type="entry name" value="RNA_pol_sigma-70_dom"/>
</dbReference>
<evidence type="ECO:0000256" key="3">
    <source>
        <dbReference type="ARBA" id="ARBA00023163"/>
    </source>
</evidence>